<sequence length="99" mass="11204">MGVIKRVTVMEHAWEKDARPPTSSVIAGAQRRLCKPPTSSVIAGAQRRLCKPPTSSEITGVQRRLYQSPKCRFWEYRDGLLHCVCFMLELGLHGRSAMY</sequence>
<dbReference type="EMBL" id="QGKY02000089">
    <property type="protein sequence ID" value="KAF2610868.1"/>
    <property type="molecule type" value="Genomic_DNA"/>
</dbReference>
<proteinExistence type="predicted"/>
<evidence type="ECO:0000313" key="1">
    <source>
        <dbReference type="EMBL" id="KAF2610868.1"/>
    </source>
</evidence>
<protein>
    <submittedName>
        <fullName evidence="1">Uncharacterized protein</fullName>
    </submittedName>
</protein>
<accession>A0A8S9LZ15</accession>
<gene>
    <name evidence="1" type="ORF">F2Q70_00008761</name>
</gene>
<dbReference type="AlphaFoldDB" id="A0A8S9LZ15"/>
<comment type="caution">
    <text evidence="1">The sequence shown here is derived from an EMBL/GenBank/DDBJ whole genome shotgun (WGS) entry which is preliminary data.</text>
</comment>
<reference evidence="1" key="1">
    <citation type="submission" date="2019-12" db="EMBL/GenBank/DDBJ databases">
        <title>Genome sequencing and annotation of Brassica cretica.</title>
        <authorList>
            <person name="Studholme D.J."/>
            <person name="Sarris P.F."/>
        </authorList>
    </citation>
    <scope>NUCLEOTIDE SEQUENCE</scope>
    <source>
        <strain evidence="1">PFS-102/07</strain>
        <tissue evidence="1">Leaf</tissue>
    </source>
</reference>
<organism evidence="1">
    <name type="scientific">Brassica cretica</name>
    <name type="common">Mustard</name>
    <dbReference type="NCBI Taxonomy" id="69181"/>
    <lineage>
        <taxon>Eukaryota</taxon>
        <taxon>Viridiplantae</taxon>
        <taxon>Streptophyta</taxon>
        <taxon>Embryophyta</taxon>
        <taxon>Tracheophyta</taxon>
        <taxon>Spermatophyta</taxon>
        <taxon>Magnoliopsida</taxon>
        <taxon>eudicotyledons</taxon>
        <taxon>Gunneridae</taxon>
        <taxon>Pentapetalae</taxon>
        <taxon>rosids</taxon>
        <taxon>malvids</taxon>
        <taxon>Brassicales</taxon>
        <taxon>Brassicaceae</taxon>
        <taxon>Brassiceae</taxon>
        <taxon>Brassica</taxon>
    </lineage>
</organism>
<name>A0A8S9LZ15_BRACR</name>